<evidence type="ECO:0000313" key="5">
    <source>
        <dbReference type="Proteomes" id="UP000179934"/>
    </source>
</evidence>
<dbReference type="RefSeq" id="WP_042024395.1">
    <property type="nucleotide sequence ID" value="NZ_CDBW01000045.1"/>
</dbReference>
<keyword evidence="2" id="KW-0012">Acyltransferase</keyword>
<evidence type="ECO:0000259" key="3">
    <source>
        <dbReference type="PROSITE" id="PS51186"/>
    </source>
</evidence>
<dbReference type="InterPro" id="IPR000182">
    <property type="entry name" value="GNAT_dom"/>
</dbReference>
<dbReference type="InterPro" id="IPR050832">
    <property type="entry name" value="Bact_Acetyltransf"/>
</dbReference>
<gene>
    <name evidence="4" type="ORF">BJD16_07275</name>
</gene>
<dbReference type="PROSITE" id="PS51186">
    <property type="entry name" value="GNAT"/>
    <property type="match status" value="1"/>
</dbReference>
<dbReference type="InterPro" id="IPR016181">
    <property type="entry name" value="Acyl_CoA_acyltransferase"/>
</dbReference>
<protein>
    <submittedName>
        <fullName evidence="4">GNAT family N-acetyltransferase</fullName>
    </submittedName>
</protein>
<accession>A0A1S2CLH4</accession>
<dbReference type="EMBL" id="MKFU01000066">
    <property type="protein sequence ID" value="OHY88581.1"/>
    <property type="molecule type" value="Genomic_DNA"/>
</dbReference>
<dbReference type="Gene3D" id="3.40.630.30">
    <property type="match status" value="1"/>
</dbReference>
<evidence type="ECO:0000313" key="4">
    <source>
        <dbReference type="EMBL" id="OHY88581.1"/>
    </source>
</evidence>
<proteinExistence type="predicted"/>
<dbReference type="SUPFAM" id="SSF55729">
    <property type="entry name" value="Acyl-CoA N-acyltransferases (Nat)"/>
    <property type="match status" value="1"/>
</dbReference>
<dbReference type="AlphaFoldDB" id="A0A1S2CLH4"/>
<evidence type="ECO:0000256" key="2">
    <source>
        <dbReference type="ARBA" id="ARBA00023315"/>
    </source>
</evidence>
<dbReference type="GO" id="GO:0016747">
    <property type="term" value="F:acyltransferase activity, transferring groups other than amino-acyl groups"/>
    <property type="evidence" value="ECO:0007669"/>
    <property type="project" value="InterPro"/>
</dbReference>
<dbReference type="PANTHER" id="PTHR43877">
    <property type="entry name" value="AMINOALKYLPHOSPHONATE N-ACETYLTRANSFERASE-RELATED-RELATED"/>
    <property type="match status" value="1"/>
</dbReference>
<sequence>MQIFQATLAHLEETSRLFDAYRQFYGQAPDSGEAIRFIRARLDVADSVIFLAWNEAGECTGFVQLYPAFSSVAMKRMWYLNDLYVAESARQQGVARALLKRVASFAGETDALTVKLATAVSNHHAKLLYESEGYEKVTAFDHYTQLVGV</sequence>
<dbReference type="GeneID" id="58924395"/>
<reference evidence="4 5" key="1">
    <citation type="submission" date="2016-09" db="EMBL/GenBank/DDBJ databases">
        <title>Draft Genome Sequence of Aeromonas sobria Strain 08005, Isolated from Sick Rana catesbeiana.</title>
        <authorList>
            <person name="Yang Q."/>
        </authorList>
    </citation>
    <scope>NUCLEOTIDE SEQUENCE [LARGE SCALE GENOMIC DNA]</scope>
    <source>
        <strain evidence="4 5">08005</strain>
    </source>
</reference>
<organism evidence="4 5">
    <name type="scientific">Aeromonas sobria</name>
    <dbReference type="NCBI Taxonomy" id="646"/>
    <lineage>
        <taxon>Bacteria</taxon>
        <taxon>Pseudomonadati</taxon>
        <taxon>Pseudomonadota</taxon>
        <taxon>Gammaproteobacteria</taxon>
        <taxon>Aeromonadales</taxon>
        <taxon>Aeromonadaceae</taxon>
        <taxon>Aeromonas</taxon>
    </lineage>
</organism>
<dbReference type="STRING" id="646.BJD16_07275"/>
<dbReference type="OrthoDB" id="9792929at2"/>
<dbReference type="Proteomes" id="UP000179934">
    <property type="component" value="Unassembled WGS sequence"/>
</dbReference>
<dbReference type="CDD" id="cd04301">
    <property type="entry name" value="NAT_SF"/>
    <property type="match status" value="1"/>
</dbReference>
<comment type="caution">
    <text evidence="4">The sequence shown here is derived from an EMBL/GenBank/DDBJ whole genome shotgun (WGS) entry which is preliminary data.</text>
</comment>
<keyword evidence="1 4" id="KW-0808">Transferase</keyword>
<dbReference type="PANTHER" id="PTHR43877:SF2">
    <property type="entry name" value="AMINOALKYLPHOSPHONATE N-ACETYLTRANSFERASE-RELATED"/>
    <property type="match status" value="1"/>
</dbReference>
<feature type="domain" description="N-acetyltransferase" evidence="3">
    <location>
        <begin position="1"/>
        <end position="149"/>
    </location>
</feature>
<dbReference type="Pfam" id="PF00583">
    <property type="entry name" value="Acetyltransf_1"/>
    <property type="match status" value="1"/>
</dbReference>
<evidence type="ECO:0000256" key="1">
    <source>
        <dbReference type="ARBA" id="ARBA00022679"/>
    </source>
</evidence>
<name>A0A1S2CLH4_AERSO</name>